<comment type="caution">
    <text evidence="2">The sequence shown here is derived from an EMBL/GenBank/DDBJ whole genome shotgun (WGS) entry which is preliminary data.</text>
</comment>
<feature type="region of interest" description="Disordered" evidence="1">
    <location>
        <begin position="324"/>
        <end position="353"/>
    </location>
</feature>
<organism evidence="2 3">
    <name type="scientific">Agrocybe chaxingu</name>
    <dbReference type="NCBI Taxonomy" id="84603"/>
    <lineage>
        <taxon>Eukaryota</taxon>
        <taxon>Fungi</taxon>
        <taxon>Dikarya</taxon>
        <taxon>Basidiomycota</taxon>
        <taxon>Agaricomycotina</taxon>
        <taxon>Agaricomycetes</taxon>
        <taxon>Agaricomycetidae</taxon>
        <taxon>Agaricales</taxon>
        <taxon>Agaricineae</taxon>
        <taxon>Strophariaceae</taxon>
        <taxon>Agrocybe</taxon>
    </lineage>
</organism>
<keyword evidence="3" id="KW-1185">Reference proteome</keyword>
<dbReference type="Proteomes" id="UP001148786">
    <property type="component" value="Unassembled WGS sequence"/>
</dbReference>
<feature type="compositionally biased region" description="Polar residues" evidence="1">
    <location>
        <begin position="335"/>
        <end position="353"/>
    </location>
</feature>
<dbReference type="AlphaFoldDB" id="A0A9W8JTM0"/>
<evidence type="ECO:0000313" key="2">
    <source>
        <dbReference type="EMBL" id="KAJ3501545.1"/>
    </source>
</evidence>
<gene>
    <name evidence="2" type="ORF">NLJ89_g9290</name>
</gene>
<sequence length="353" mass="38715">MPWLPAFPPPLLLMSHDSDDTHPASEFEERSFRRKSILWRYILPWKHRKLFAENDLALLGEAADSSQLPFLKVAAGAALQIERQKPSGEAAVVAAEAVETVVILWKSYQQAPDRDIWKQATAKLVEGLAVMLDEIRGRMTYEAERGLLYSVLHGNICRAKMEAYRAELQSILVKIASCHLDLQEISSSPSDSDISHSNDQIKSFDGNVMPDQEDCIVFCEDESNPNIKGVEAEDATVSQSVRQARKRRGKARQTCDIPEAVMSCPGISGAGAPSSSAATYPPYPGPDLPFSPSTSYIPGNFSPYGGYFQSSGMPTPSTSSLNGIYALPLSPPAPTENQNMGTLPRWTTSQEDH</sequence>
<dbReference type="EMBL" id="JANKHO010001419">
    <property type="protein sequence ID" value="KAJ3501545.1"/>
    <property type="molecule type" value="Genomic_DNA"/>
</dbReference>
<evidence type="ECO:0000313" key="3">
    <source>
        <dbReference type="Proteomes" id="UP001148786"/>
    </source>
</evidence>
<reference evidence="2" key="1">
    <citation type="submission" date="2022-07" db="EMBL/GenBank/DDBJ databases">
        <title>Genome Sequence of Agrocybe chaxingu.</title>
        <authorList>
            <person name="Buettner E."/>
        </authorList>
    </citation>
    <scope>NUCLEOTIDE SEQUENCE</scope>
    <source>
        <strain evidence="2">MP-N11</strain>
    </source>
</reference>
<accession>A0A9W8JTM0</accession>
<protein>
    <submittedName>
        <fullName evidence="2">Uncharacterized protein</fullName>
    </submittedName>
</protein>
<name>A0A9W8JTM0_9AGAR</name>
<proteinExistence type="predicted"/>
<evidence type="ECO:0000256" key="1">
    <source>
        <dbReference type="SAM" id="MobiDB-lite"/>
    </source>
</evidence>